<evidence type="ECO:0000256" key="3">
    <source>
        <dbReference type="ARBA" id="ARBA00022722"/>
    </source>
</evidence>
<dbReference type="SUPFAM" id="SSF55486">
    <property type="entry name" value="Metalloproteases ('zincins'), catalytic domain"/>
    <property type="match status" value="1"/>
</dbReference>
<proteinExistence type="inferred from homology"/>
<keyword evidence="6" id="KW-0378">Hydrolase</keyword>
<evidence type="ECO:0000256" key="6">
    <source>
        <dbReference type="ARBA" id="ARBA00022801"/>
    </source>
</evidence>
<dbReference type="GO" id="GO:0046872">
    <property type="term" value="F:metal ion binding"/>
    <property type="evidence" value="ECO:0007669"/>
    <property type="project" value="UniProtKB-KW"/>
</dbReference>
<evidence type="ECO:0000256" key="7">
    <source>
        <dbReference type="ARBA" id="ARBA00022833"/>
    </source>
</evidence>
<gene>
    <name evidence="8" type="ORF">H5410_021413</name>
</gene>
<dbReference type="GO" id="GO:0004519">
    <property type="term" value="F:endonuclease activity"/>
    <property type="evidence" value="ECO:0007669"/>
    <property type="project" value="UniProtKB-KW"/>
</dbReference>
<keyword evidence="3" id="KW-0540">Nuclease</keyword>
<feature type="non-terminal residue" evidence="8">
    <location>
        <position position="95"/>
    </location>
</feature>
<dbReference type="GO" id="GO:0004222">
    <property type="term" value="F:metalloendopeptidase activity"/>
    <property type="evidence" value="ECO:0007669"/>
    <property type="project" value="InterPro"/>
</dbReference>
<evidence type="ECO:0000256" key="1">
    <source>
        <dbReference type="ARBA" id="ARBA00001947"/>
    </source>
</evidence>
<dbReference type="InterPro" id="IPR002036">
    <property type="entry name" value="YbeY"/>
</dbReference>
<evidence type="ECO:0000313" key="9">
    <source>
        <dbReference type="Proteomes" id="UP000824120"/>
    </source>
</evidence>
<evidence type="ECO:0000256" key="2">
    <source>
        <dbReference type="ARBA" id="ARBA00010875"/>
    </source>
</evidence>
<evidence type="ECO:0000313" key="8">
    <source>
        <dbReference type="EMBL" id="KAG5610132.1"/>
    </source>
</evidence>
<name>A0A9J5ZF34_SOLCO</name>
<dbReference type="GO" id="GO:0006364">
    <property type="term" value="P:rRNA processing"/>
    <property type="evidence" value="ECO:0007669"/>
    <property type="project" value="InterPro"/>
</dbReference>
<keyword evidence="4" id="KW-0479">Metal-binding</keyword>
<comment type="cofactor">
    <cofactor evidence="1">
        <name>Zn(2+)</name>
        <dbReference type="ChEBI" id="CHEBI:29105"/>
    </cofactor>
</comment>
<evidence type="ECO:0000256" key="4">
    <source>
        <dbReference type="ARBA" id="ARBA00022723"/>
    </source>
</evidence>
<dbReference type="Proteomes" id="UP000824120">
    <property type="component" value="Chromosome 4"/>
</dbReference>
<dbReference type="PANTHER" id="PTHR46986:SF1">
    <property type="entry name" value="ENDORIBONUCLEASE YBEY, CHLOROPLASTIC"/>
    <property type="match status" value="1"/>
</dbReference>
<keyword evidence="5" id="KW-0255">Endonuclease</keyword>
<protein>
    <submittedName>
        <fullName evidence="8">Uncharacterized protein</fullName>
    </submittedName>
</protein>
<accession>A0A9J5ZF34</accession>
<keyword evidence="7" id="KW-0862">Zinc</keyword>
<sequence>DIAEMLHLNALISMKFAFDNLKDSDYQMREKFIREVNKDWREEDNTTNVLPMSQHIPELELPILMLGDIVISVEPTTRQVEEKGCSPLDEIRILL</sequence>
<dbReference type="OrthoDB" id="27226at2759"/>
<feature type="non-terminal residue" evidence="8">
    <location>
        <position position="1"/>
    </location>
</feature>
<dbReference type="Pfam" id="PF02130">
    <property type="entry name" value="YbeY"/>
    <property type="match status" value="1"/>
</dbReference>
<dbReference type="Gene3D" id="3.40.390.30">
    <property type="entry name" value="Metalloproteases ('zincins'), catalytic domain"/>
    <property type="match status" value="1"/>
</dbReference>
<keyword evidence="9" id="KW-1185">Reference proteome</keyword>
<comment type="caution">
    <text evidence="8">The sequence shown here is derived from an EMBL/GenBank/DDBJ whole genome shotgun (WGS) entry which is preliminary data.</text>
</comment>
<dbReference type="EMBL" id="JACXVP010000004">
    <property type="protein sequence ID" value="KAG5610132.1"/>
    <property type="molecule type" value="Genomic_DNA"/>
</dbReference>
<comment type="similarity">
    <text evidence="2">Belongs to the endoribonuclease YbeY family.</text>
</comment>
<organism evidence="8 9">
    <name type="scientific">Solanum commersonii</name>
    <name type="common">Commerson's wild potato</name>
    <name type="synonym">Commerson's nightshade</name>
    <dbReference type="NCBI Taxonomy" id="4109"/>
    <lineage>
        <taxon>Eukaryota</taxon>
        <taxon>Viridiplantae</taxon>
        <taxon>Streptophyta</taxon>
        <taxon>Embryophyta</taxon>
        <taxon>Tracheophyta</taxon>
        <taxon>Spermatophyta</taxon>
        <taxon>Magnoliopsida</taxon>
        <taxon>eudicotyledons</taxon>
        <taxon>Gunneridae</taxon>
        <taxon>Pentapetalae</taxon>
        <taxon>asterids</taxon>
        <taxon>lamiids</taxon>
        <taxon>Solanales</taxon>
        <taxon>Solanaceae</taxon>
        <taxon>Solanoideae</taxon>
        <taxon>Solaneae</taxon>
        <taxon>Solanum</taxon>
    </lineage>
</organism>
<reference evidence="8 9" key="1">
    <citation type="submission" date="2020-09" db="EMBL/GenBank/DDBJ databases">
        <title>De no assembly of potato wild relative species, Solanum commersonii.</title>
        <authorList>
            <person name="Cho K."/>
        </authorList>
    </citation>
    <scope>NUCLEOTIDE SEQUENCE [LARGE SCALE GENOMIC DNA]</scope>
    <source>
        <strain evidence="8">LZ3.2</strain>
        <tissue evidence="8">Leaf</tissue>
    </source>
</reference>
<evidence type="ECO:0000256" key="5">
    <source>
        <dbReference type="ARBA" id="ARBA00022759"/>
    </source>
</evidence>
<dbReference type="PANTHER" id="PTHR46986">
    <property type="entry name" value="ENDORIBONUCLEASE YBEY, CHLOROPLASTIC"/>
    <property type="match status" value="1"/>
</dbReference>
<dbReference type="InterPro" id="IPR023091">
    <property type="entry name" value="MetalPrtase_cat_dom_sf_prd"/>
</dbReference>
<dbReference type="AlphaFoldDB" id="A0A9J5ZF34"/>